<keyword evidence="1" id="KW-0472">Membrane</keyword>
<keyword evidence="1" id="KW-0812">Transmembrane</keyword>
<dbReference type="WBParaSite" id="ACRNAN_Path_588.g2205.t1">
    <property type="protein sequence ID" value="ACRNAN_Path_588.g2205.t1"/>
    <property type="gene ID" value="ACRNAN_Path_588.g2205"/>
</dbReference>
<feature type="transmembrane region" description="Helical" evidence="1">
    <location>
        <begin position="15"/>
        <end position="35"/>
    </location>
</feature>
<accession>A0A914C8M2</accession>
<evidence type="ECO:0000256" key="1">
    <source>
        <dbReference type="SAM" id="Phobius"/>
    </source>
</evidence>
<reference evidence="3" key="1">
    <citation type="submission" date="2022-11" db="UniProtKB">
        <authorList>
            <consortium name="WormBaseParasite"/>
        </authorList>
    </citation>
    <scope>IDENTIFICATION</scope>
</reference>
<organism evidence="2 3">
    <name type="scientific">Acrobeloides nanus</name>
    <dbReference type="NCBI Taxonomy" id="290746"/>
    <lineage>
        <taxon>Eukaryota</taxon>
        <taxon>Metazoa</taxon>
        <taxon>Ecdysozoa</taxon>
        <taxon>Nematoda</taxon>
        <taxon>Chromadorea</taxon>
        <taxon>Rhabditida</taxon>
        <taxon>Tylenchina</taxon>
        <taxon>Cephalobomorpha</taxon>
        <taxon>Cephaloboidea</taxon>
        <taxon>Cephalobidae</taxon>
        <taxon>Acrobeloides</taxon>
    </lineage>
</organism>
<protein>
    <submittedName>
        <fullName evidence="3">Uncharacterized protein</fullName>
    </submittedName>
</protein>
<sequence length="68" mass="7772">MNSVVIVTGGSWSNIMHGWVSFLYMQTPSILLFLTSKNLRSCYWKFIWPVKTSPKPKKINVAVILNLS</sequence>
<dbReference type="AlphaFoldDB" id="A0A914C8M2"/>
<evidence type="ECO:0000313" key="2">
    <source>
        <dbReference type="Proteomes" id="UP000887540"/>
    </source>
</evidence>
<evidence type="ECO:0000313" key="3">
    <source>
        <dbReference type="WBParaSite" id="ACRNAN_Path_588.g2205.t1"/>
    </source>
</evidence>
<keyword evidence="1" id="KW-1133">Transmembrane helix</keyword>
<dbReference type="Proteomes" id="UP000887540">
    <property type="component" value="Unplaced"/>
</dbReference>
<proteinExistence type="predicted"/>
<name>A0A914C8M2_9BILA</name>
<keyword evidence="2" id="KW-1185">Reference proteome</keyword>